<keyword evidence="2" id="KW-1133">Transmembrane helix</keyword>
<keyword evidence="4" id="KW-1185">Reference proteome</keyword>
<evidence type="ECO:0000256" key="1">
    <source>
        <dbReference type="SAM" id="MobiDB-lite"/>
    </source>
</evidence>
<reference evidence="3 4" key="1">
    <citation type="submission" date="2019-04" db="EMBL/GenBank/DDBJ databases">
        <title>Annotation for the trematode Fasciola gigantica.</title>
        <authorList>
            <person name="Choi Y.-J."/>
        </authorList>
    </citation>
    <scope>NUCLEOTIDE SEQUENCE [LARGE SCALE GENOMIC DNA]</scope>
    <source>
        <strain evidence="3">Uganda_cow_1</strain>
    </source>
</reference>
<feature type="transmembrane region" description="Helical" evidence="2">
    <location>
        <begin position="17"/>
        <end position="39"/>
    </location>
</feature>
<gene>
    <name evidence="3" type="ORF">FGIG_02722</name>
</gene>
<name>A0A504YR22_FASGI</name>
<feature type="transmembrane region" description="Helical" evidence="2">
    <location>
        <begin position="400"/>
        <end position="423"/>
    </location>
</feature>
<feature type="transmembrane region" description="Helical" evidence="2">
    <location>
        <begin position="222"/>
        <end position="243"/>
    </location>
</feature>
<evidence type="ECO:0000313" key="3">
    <source>
        <dbReference type="EMBL" id="TPP60298.1"/>
    </source>
</evidence>
<sequence length="470" mass="51975">MQPHGDYLSNLTDGARLTWLATLSIIGMVMNFCLMTGIFRVHLVSFWHAVVKSLNCTKHQFCQLLRLVHLTSSESTSPVKPDAENDRRSTAVPALSTGQCVGLVCAGNFLLDVMFVPISLASTMVQFHGPTLICLTKALLSGTRTNSTLCTLWFVAILYRSVGGNRLFMCCDSGPLHICKHGTKQDVPRPESDAKPQGCFIGGCLHAADVNKLGVCRSNKTIFLMCLFGIVDIVTHTILAWFITDLSCVRTRVKTKRRPIIFPACCVQPSTHVLIEGGFALGIWAFLILSDLMLNLVIMVLLCRIQKWIAVARGHLRPHGHRLGTNELSGNVTSASVTSLTTVNGTSDYLSSRSAVNYPDYDRAIKTTGLFIGKIVFTALPIVVVELLSIFRWFPIPAMIQHASVDLVLLSGLLDPILFFYGLRSVRFSCAHFWCRRELENARNPKQVTQPEPNETLPYVTRKDTEVAPV</sequence>
<dbReference type="EMBL" id="SUNJ01009605">
    <property type="protein sequence ID" value="TPP60298.1"/>
    <property type="molecule type" value="Genomic_DNA"/>
</dbReference>
<comment type="caution">
    <text evidence="3">The sequence shown here is derived from an EMBL/GenBank/DDBJ whole genome shotgun (WGS) entry which is preliminary data.</text>
</comment>
<feature type="transmembrane region" description="Helical" evidence="2">
    <location>
        <begin position="371"/>
        <end position="394"/>
    </location>
</feature>
<feature type="compositionally biased region" description="Basic and acidic residues" evidence="1">
    <location>
        <begin position="461"/>
        <end position="470"/>
    </location>
</feature>
<feature type="region of interest" description="Disordered" evidence="1">
    <location>
        <begin position="445"/>
        <end position="470"/>
    </location>
</feature>
<dbReference type="OrthoDB" id="10650757at2759"/>
<evidence type="ECO:0000313" key="4">
    <source>
        <dbReference type="Proteomes" id="UP000316759"/>
    </source>
</evidence>
<keyword evidence="2" id="KW-0472">Membrane</keyword>
<evidence type="ECO:0000256" key="2">
    <source>
        <dbReference type="SAM" id="Phobius"/>
    </source>
</evidence>
<keyword evidence="2" id="KW-0812">Transmembrane</keyword>
<organism evidence="3 4">
    <name type="scientific">Fasciola gigantica</name>
    <name type="common">Giant liver fluke</name>
    <dbReference type="NCBI Taxonomy" id="46835"/>
    <lineage>
        <taxon>Eukaryota</taxon>
        <taxon>Metazoa</taxon>
        <taxon>Spiralia</taxon>
        <taxon>Lophotrochozoa</taxon>
        <taxon>Platyhelminthes</taxon>
        <taxon>Trematoda</taxon>
        <taxon>Digenea</taxon>
        <taxon>Plagiorchiida</taxon>
        <taxon>Echinostomata</taxon>
        <taxon>Echinostomatoidea</taxon>
        <taxon>Fasciolidae</taxon>
        <taxon>Fasciola</taxon>
    </lineage>
</organism>
<proteinExistence type="predicted"/>
<dbReference type="Proteomes" id="UP000316759">
    <property type="component" value="Unassembled WGS sequence"/>
</dbReference>
<feature type="transmembrane region" description="Helical" evidence="2">
    <location>
        <begin position="279"/>
        <end position="303"/>
    </location>
</feature>
<accession>A0A504YR22</accession>
<protein>
    <submittedName>
        <fullName evidence="3">Uncharacterized protein</fullName>
    </submittedName>
</protein>
<dbReference type="AlphaFoldDB" id="A0A504YR22"/>